<dbReference type="EMBL" id="WVTB01000089">
    <property type="protein sequence ID" value="KAF3798991.1"/>
    <property type="molecule type" value="Genomic_DNA"/>
</dbReference>
<feature type="binding site" description="axial binding residue" evidence="4">
    <location>
        <position position="637"/>
    </location>
    <ligand>
        <name>heme</name>
        <dbReference type="ChEBI" id="CHEBI:30413"/>
    </ligand>
    <ligandPart>
        <name>Fe</name>
        <dbReference type="ChEBI" id="CHEBI:18248"/>
    </ligandPart>
</feature>
<dbReference type="GO" id="GO:0016705">
    <property type="term" value="F:oxidoreductase activity, acting on paired donors, with incorporation or reduction of molecular oxygen"/>
    <property type="evidence" value="ECO:0007669"/>
    <property type="project" value="InterPro"/>
</dbReference>
<evidence type="ECO:0000256" key="4">
    <source>
        <dbReference type="PIRSR" id="PIRSR602401-1"/>
    </source>
</evidence>
<dbReference type="InterPro" id="IPR001128">
    <property type="entry name" value="Cyt_P450"/>
</dbReference>
<proteinExistence type="predicted"/>
<dbReference type="GO" id="GO:0020037">
    <property type="term" value="F:heme binding"/>
    <property type="evidence" value="ECO:0007669"/>
    <property type="project" value="InterPro"/>
</dbReference>
<evidence type="ECO:0000313" key="5">
    <source>
        <dbReference type="EMBL" id="KAF3798991.1"/>
    </source>
</evidence>
<evidence type="ECO:0000256" key="1">
    <source>
        <dbReference type="ARBA" id="ARBA00022617"/>
    </source>
</evidence>
<keyword evidence="5" id="KW-0560">Oxidoreductase</keyword>
<accession>A0A8H4C8A9</accession>
<dbReference type="GeneID" id="69017792"/>
<name>A0A8H4C8A9_COLGL</name>
<comment type="caution">
    <text evidence="5">The sequence shown here is derived from an EMBL/GenBank/DDBJ whole genome shotgun (WGS) entry which is preliminary data.</text>
</comment>
<dbReference type="InterPro" id="IPR002401">
    <property type="entry name" value="Cyt_P450_E_grp-I"/>
</dbReference>
<protein>
    <submittedName>
        <fullName evidence="5">Putative sterigmatocystin biosynthesis P450 monooxygenase</fullName>
    </submittedName>
</protein>
<dbReference type="InterPro" id="IPR036396">
    <property type="entry name" value="Cyt_P450_sf"/>
</dbReference>
<dbReference type="PANTHER" id="PTHR24305">
    <property type="entry name" value="CYTOCHROME P450"/>
    <property type="match status" value="1"/>
</dbReference>
<evidence type="ECO:0000256" key="3">
    <source>
        <dbReference type="ARBA" id="ARBA00023004"/>
    </source>
</evidence>
<comment type="cofactor">
    <cofactor evidence="4">
        <name>heme</name>
        <dbReference type="ChEBI" id="CHEBI:30413"/>
    </cofactor>
</comment>
<dbReference type="PANTHER" id="PTHR24305:SF164">
    <property type="entry name" value="P450, PUTATIVE (EUROFUNG)-RELATED"/>
    <property type="match status" value="1"/>
</dbReference>
<dbReference type="RefSeq" id="XP_045258151.1">
    <property type="nucleotide sequence ID" value="XM_045410583.1"/>
</dbReference>
<keyword evidence="1 4" id="KW-0349">Heme</keyword>
<dbReference type="PRINTS" id="PR00463">
    <property type="entry name" value="EP450I"/>
</dbReference>
<keyword evidence="6" id="KW-1185">Reference proteome</keyword>
<keyword evidence="5" id="KW-0503">Monooxygenase</keyword>
<reference evidence="5" key="1">
    <citation type="journal article" date="2020" name="Phytopathology">
        <title>Genome sequence and comparative analysis of Colletotrichum gloeosporioides isolated from Liriodendron leaves.</title>
        <authorList>
            <person name="Fu F.F."/>
            <person name="Hao Z."/>
            <person name="Wang P."/>
            <person name="Lu Y."/>
            <person name="Xue L.J."/>
            <person name="Wei G."/>
            <person name="Tian Y."/>
            <person name="Baishi H."/>
            <person name="Xu H."/>
            <person name="Shi J."/>
            <person name="Cheng T."/>
            <person name="Wang G."/>
            <person name="Yi Y."/>
            <person name="Chen J."/>
        </authorList>
    </citation>
    <scope>NUCLEOTIDE SEQUENCE</scope>
    <source>
        <strain evidence="5">Lc1</strain>
    </source>
</reference>
<dbReference type="GO" id="GO:0005506">
    <property type="term" value="F:iron ion binding"/>
    <property type="evidence" value="ECO:0007669"/>
    <property type="project" value="InterPro"/>
</dbReference>
<dbReference type="PRINTS" id="PR00385">
    <property type="entry name" value="P450"/>
</dbReference>
<keyword evidence="3 4" id="KW-0408">Iron</keyword>
<organism evidence="5 6">
    <name type="scientific">Colletotrichum gloeosporioides</name>
    <name type="common">Anthracnose fungus</name>
    <name type="synonym">Glomerella cingulata</name>
    <dbReference type="NCBI Taxonomy" id="474922"/>
    <lineage>
        <taxon>Eukaryota</taxon>
        <taxon>Fungi</taxon>
        <taxon>Dikarya</taxon>
        <taxon>Ascomycota</taxon>
        <taxon>Pezizomycotina</taxon>
        <taxon>Sordariomycetes</taxon>
        <taxon>Hypocreomycetidae</taxon>
        <taxon>Glomerellales</taxon>
        <taxon>Glomerellaceae</taxon>
        <taxon>Colletotrichum</taxon>
        <taxon>Colletotrichum gloeosporioides species complex</taxon>
    </lineage>
</organism>
<reference evidence="5" key="2">
    <citation type="submission" date="2020-03" db="EMBL/GenBank/DDBJ databases">
        <authorList>
            <person name="Fu F.-F."/>
            <person name="Chen J."/>
        </authorList>
    </citation>
    <scope>NUCLEOTIDE SEQUENCE</scope>
    <source>
        <strain evidence="5">Lc1</strain>
    </source>
</reference>
<sequence length="641" mass="74192">MLGNEVETYDSICYEIGNDELKPNAPWGFAVYRTCYSDEISWRKMRQHIETCIQDTLDHPLHHVRRTLRKRHQVTFIEDEQRLDSVSPVEVKVHFDTWARQELAKNWKETPEIPEVGLFPYGGPPSPKQMMFYGSRYNVCMVIDDVCLQSVDETRKSTGPLVLLLKREWQPIRFKEGDDVHPDYEDGWMIDHDEGPNGWIYVRASNYVQHYNDLNEWYNDWDEDHMFMYPSVVYEELGLKRSPGFWRQKTNAHEKKWNEFNATRTLYVHSLHLKYGPVVRIAPNEVSFTSYEAVKEIYGSLGSGYDKSSFYNLFRVFKRRTMFSTLEKGDHAKRKRIIADRYANSNVVKPTALSGIEKRAKEFVRQCGEHTKTSMDVYISLHAYACDCITHHLFHPYGTNSLQKKEDLDMMHQVTSDDSLRSRLVQHHYPVFYQYFSKLLDLFLDPRTTPLAQNFVIGATSKIDPAPFTLLNRLQDKTESSSSVNQLDSTDIAAESMDHMVAGIDTTGDSLCFLMWELSQPSSLEFQKKLQNEIRENPDVSFDKLSYLDAVVQEGLRCFPAIPMSLPRVVPHGGKQIDGFFVSEGSIVSSQAYSVHRNNDAVFPNPDVFNPERWMSPTGEAERKRHMFAFSHGGRGCVGKQ</sequence>
<dbReference type="GO" id="GO:0004497">
    <property type="term" value="F:monooxygenase activity"/>
    <property type="evidence" value="ECO:0007669"/>
    <property type="project" value="UniProtKB-KW"/>
</dbReference>
<evidence type="ECO:0000256" key="2">
    <source>
        <dbReference type="ARBA" id="ARBA00022723"/>
    </source>
</evidence>
<keyword evidence="2 4" id="KW-0479">Metal-binding</keyword>
<dbReference type="AlphaFoldDB" id="A0A8H4C8A9"/>
<dbReference type="SUPFAM" id="SSF48264">
    <property type="entry name" value="Cytochrome P450"/>
    <property type="match status" value="1"/>
</dbReference>
<gene>
    <name evidence="5" type="ORF">GCG54_00010664</name>
</gene>
<dbReference type="Pfam" id="PF00067">
    <property type="entry name" value="p450"/>
    <property type="match status" value="1"/>
</dbReference>
<dbReference type="InterPro" id="IPR050121">
    <property type="entry name" value="Cytochrome_P450_monoxygenase"/>
</dbReference>
<evidence type="ECO:0000313" key="6">
    <source>
        <dbReference type="Proteomes" id="UP000613401"/>
    </source>
</evidence>
<dbReference type="Proteomes" id="UP000613401">
    <property type="component" value="Unassembled WGS sequence"/>
</dbReference>
<dbReference type="Gene3D" id="1.10.630.10">
    <property type="entry name" value="Cytochrome P450"/>
    <property type="match status" value="1"/>
</dbReference>